<evidence type="ECO:0000256" key="2">
    <source>
        <dbReference type="ARBA" id="ARBA00023015"/>
    </source>
</evidence>
<dbReference type="GO" id="GO:0005634">
    <property type="term" value="C:nucleus"/>
    <property type="evidence" value="ECO:0007669"/>
    <property type="project" value="UniProtKB-SubCell"/>
</dbReference>
<keyword evidence="5" id="KW-0539">Nucleus</keyword>
<dbReference type="Proteomes" id="UP000824120">
    <property type="component" value="Chromosome 3"/>
</dbReference>
<dbReference type="OrthoDB" id="1098072at2759"/>
<gene>
    <name evidence="7" type="ORF">H5410_014129</name>
</gene>
<evidence type="ECO:0000256" key="5">
    <source>
        <dbReference type="ARBA" id="ARBA00023242"/>
    </source>
</evidence>
<evidence type="ECO:0000256" key="3">
    <source>
        <dbReference type="ARBA" id="ARBA00023125"/>
    </source>
</evidence>
<name>A0A9J5ZQ31_SOLCO</name>
<dbReference type="EMBL" id="JACXVP010000003">
    <property type="protein sequence ID" value="KAG5614305.1"/>
    <property type="molecule type" value="Genomic_DNA"/>
</dbReference>
<protein>
    <recommendedName>
        <fullName evidence="6">MADS-box domain-containing protein</fullName>
    </recommendedName>
</protein>
<comment type="caution">
    <text evidence="7">The sequence shown here is derived from an EMBL/GenBank/DDBJ whole genome shotgun (WGS) entry which is preliminary data.</text>
</comment>
<dbReference type="GO" id="GO:0046983">
    <property type="term" value="F:protein dimerization activity"/>
    <property type="evidence" value="ECO:0007669"/>
    <property type="project" value="InterPro"/>
</dbReference>
<dbReference type="PANTHER" id="PTHR11945">
    <property type="entry name" value="MADS BOX PROTEIN"/>
    <property type="match status" value="1"/>
</dbReference>
<organism evidence="7 8">
    <name type="scientific">Solanum commersonii</name>
    <name type="common">Commerson's wild potato</name>
    <name type="synonym">Commerson's nightshade</name>
    <dbReference type="NCBI Taxonomy" id="4109"/>
    <lineage>
        <taxon>Eukaryota</taxon>
        <taxon>Viridiplantae</taxon>
        <taxon>Streptophyta</taxon>
        <taxon>Embryophyta</taxon>
        <taxon>Tracheophyta</taxon>
        <taxon>Spermatophyta</taxon>
        <taxon>Magnoliopsida</taxon>
        <taxon>eudicotyledons</taxon>
        <taxon>Gunneridae</taxon>
        <taxon>Pentapetalae</taxon>
        <taxon>asterids</taxon>
        <taxon>lamiids</taxon>
        <taxon>Solanales</taxon>
        <taxon>Solanaceae</taxon>
        <taxon>Solanoideae</taxon>
        <taxon>Solaneae</taxon>
        <taxon>Solanum</taxon>
    </lineage>
</organism>
<keyword evidence="3" id="KW-0238">DNA-binding</keyword>
<dbReference type="SUPFAM" id="SSF55455">
    <property type="entry name" value="SRF-like"/>
    <property type="match status" value="1"/>
</dbReference>
<keyword evidence="4" id="KW-0804">Transcription</keyword>
<dbReference type="InterPro" id="IPR036879">
    <property type="entry name" value="TF_MADSbox_sf"/>
</dbReference>
<evidence type="ECO:0000313" key="8">
    <source>
        <dbReference type="Proteomes" id="UP000824120"/>
    </source>
</evidence>
<reference evidence="7 8" key="1">
    <citation type="submission" date="2020-09" db="EMBL/GenBank/DDBJ databases">
        <title>De no assembly of potato wild relative species, Solanum commersonii.</title>
        <authorList>
            <person name="Cho K."/>
        </authorList>
    </citation>
    <scope>NUCLEOTIDE SEQUENCE [LARGE SCALE GENOMIC DNA]</scope>
    <source>
        <strain evidence="7">LZ3.2</strain>
        <tissue evidence="7">Leaf</tissue>
    </source>
</reference>
<comment type="subcellular location">
    <subcellularLocation>
        <location evidence="1">Nucleus</location>
    </subcellularLocation>
</comment>
<dbReference type="InterPro" id="IPR002100">
    <property type="entry name" value="TF_MADSbox"/>
</dbReference>
<dbReference type="AlphaFoldDB" id="A0A9J5ZQ31"/>
<sequence length="121" mass="13647">MADKKTKGRQKIPLEKIKKDADLKVAFSKRCWTLYTIASKIVRDCNVDIGIVLSSPSGKNQYSFVHPTTDVVIDRFVNPTMELDLGTRLVAENARNIAIQNNIRLNELDAREAAAKKKYVL</sequence>
<evidence type="ECO:0000313" key="7">
    <source>
        <dbReference type="EMBL" id="KAG5614305.1"/>
    </source>
</evidence>
<dbReference type="PANTHER" id="PTHR11945:SF824">
    <property type="entry name" value="MADS-BOX DOMAIN-CONTAINING PROTEIN"/>
    <property type="match status" value="1"/>
</dbReference>
<accession>A0A9J5ZQ31</accession>
<dbReference type="Gene3D" id="3.40.1810.10">
    <property type="entry name" value="Transcription factor, MADS-box"/>
    <property type="match status" value="1"/>
</dbReference>
<evidence type="ECO:0000259" key="6">
    <source>
        <dbReference type="PROSITE" id="PS50066"/>
    </source>
</evidence>
<evidence type="ECO:0000256" key="1">
    <source>
        <dbReference type="ARBA" id="ARBA00004123"/>
    </source>
</evidence>
<feature type="domain" description="MADS-box" evidence="6">
    <location>
        <begin position="7"/>
        <end position="59"/>
    </location>
</feature>
<proteinExistence type="predicted"/>
<dbReference type="GO" id="GO:0000978">
    <property type="term" value="F:RNA polymerase II cis-regulatory region sequence-specific DNA binding"/>
    <property type="evidence" value="ECO:0007669"/>
    <property type="project" value="TreeGrafter"/>
</dbReference>
<dbReference type="GO" id="GO:0000981">
    <property type="term" value="F:DNA-binding transcription factor activity, RNA polymerase II-specific"/>
    <property type="evidence" value="ECO:0007669"/>
    <property type="project" value="TreeGrafter"/>
</dbReference>
<evidence type="ECO:0000256" key="4">
    <source>
        <dbReference type="ARBA" id="ARBA00023163"/>
    </source>
</evidence>
<dbReference type="PROSITE" id="PS50066">
    <property type="entry name" value="MADS_BOX_2"/>
    <property type="match status" value="1"/>
</dbReference>
<dbReference type="Pfam" id="PF00319">
    <property type="entry name" value="SRF-TF"/>
    <property type="match status" value="1"/>
</dbReference>
<keyword evidence="8" id="KW-1185">Reference proteome</keyword>
<keyword evidence="2" id="KW-0805">Transcription regulation</keyword>